<dbReference type="PROSITE" id="PS00041">
    <property type="entry name" value="HTH_ARAC_FAMILY_1"/>
    <property type="match status" value="1"/>
</dbReference>
<dbReference type="EMBL" id="LZSX01000109">
    <property type="protein sequence ID" value="OBB78049.1"/>
    <property type="molecule type" value="Genomic_DNA"/>
</dbReference>
<proteinExistence type="predicted"/>
<dbReference type="AlphaFoldDB" id="A0A1A0V488"/>
<name>A0A1A0V488_9MYCO</name>
<dbReference type="Gene3D" id="3.40.50.880">
    <property type="match status" value="1"/>
</dbReference>
<dbReference type="Pfam" id="PF01965">
    <property type="entry name" value="DJ-1_PfpI"/>
    <property type="match status" value="1"/>
</dbReference>
<dbReference type="SUPFAM" id="SSF46689">
    <property type="entry name" value="Homeodomain-like"/>
    <property type="match status" value="2"/>
</dbReference>
<protein>
    <submittedName>
        <fullName evidence="5">AraC family transcriptional regulator</fullName>
    </submittedName>
</protein>
<dbReference type="InterPro" id="IPR018060">
    <property type="entry name" value="HTH_AraC"/>
</dbReference>
<organism evidence="5 6">
    <name type="scientific">Mycobacterium colombiense</name>
    <dbReference type="NCBI Taxonomy" id="339268"/>
    <lineage>
        <taxon>Bacteria</taxon>
        <taxon>Bacillati</taxon>
        <taxon>Actinomycetota</taxon>
        <taxon>Actinomycetes</taxon>
        <taxon>Mycobacteriales</taxon>
        <taxon>Mycobacteriaceae</taxon>
        <taxon>Mycobacterium</taxon>
        <taxon>Mycobacterium avium complex (MAC)</taxon>
    </lineage>
</organism>
<dbReference type="GO" id="GO:0043565">
    <property type="term" value="F:sequence-specific DNA binding"/>
    <property type="evidence" value="ECO:0007669"/>
    <property type="project" value="InterPro"/>
</dbReference>
<accession>A0A1A0V488</accession>
<dbReference type="SMART" id="SM00342">
    <property type="entry name" value="HTH_ARAC"/>
    <property type="match status" value="1"/>
</dbReference>
<dbReference type="SUPFAM" id="SSF52317">
    <property type="entry name" value="Class I glutamine amidotransferase-like"/>
    <property type="match status" value="1"/>
</dbReference>
<dbReference type="PROSITE" id="PS01124">
    <property type="entry name" value="HTH_ARAC_FAMILY_2"/>
    <property type="match status" value="1"/>
</dbReference>
<evidence type="ECO:0000313" key="5">
    <source>
        <dbReference type="EMBL" id="OBB78049.1"/>
    </source>
</evidence>
<evidence type="ECO:0000256" key="3">
    <source>
        <dbReference type="ARBA" id="ARBA00023163"/>
    </source>
</evidence>
<dbReference type="InterPro" id="IPR029062">
    <property type="entry name" value="Class_I_gatase-like"/>
</dbReference>
<dbReference type="InterPro" id="IPR018062">
    <property type="entry name" value="HTH_AraC-typ_CS"/>
</dbReference>
<dbReference type="Pfam" id="PF12833">
    <property type="entry name" value="HTH_18"/>
    <property type="match status" value="1"/>
</dbReference>
<dbReference type="CDD" id="cd03137">
    <property type="entry name" value="GATase1_AraC_1"/>
    <property type="match status" value="1"/>
</dbReference>
<evidence type="ECO:0000259" key="4">
    <source>
        <dbReference type="PROSITE" id="PS01124"/>
    </source>
</evidence>
<keyword evidence="1" id="KW-0805">Transcription regulation</keyword>
<evidence type="ECO:0000313" key="6">
    <source>
        <dbReference type="Proteomes" id="UP000091914"/>
    </source>
</evidence>
<dbReference type="PANTHER" id="PTHR43130:SF3">
    <property type="entry name" value="HTH-TYPE TRANSCRIPTIONAL REGULATOR RV1931C"/>
    <property type="match status" value="1"/>
</dbReference>
<dbReference type="OrthoDB" id="3992151at2"/>
<gene>
    <name evidence="5" type="ORF">A5760_22605</name>
</gene>
<dbReference type="InterPro" id="IPR002818">
    <property type="entry name" value="DJ-1/PfpI"/>
</dbReference>
<keyword evidence="3" id="KW-0804">Transcription</keyword>
<evidence type="ECO:0000256" key="1">
    <source>
        <dbReference type="ARBA" id="ARBA00023015"/>
    </source>
</evidence>
<evidence type="ECO:0000256" key="2">
    <source>
        <dbReference type="ARBA" id="ARBA00023125"/>
    </source>
</evidence>
<dbReference type="InterPro" id="IPR009057">
    <property type="entry name" value="Homeodomain-like_sf"/>
</dbReference>
<dbReference type="Proteomes" id="UP000091914">
    <property type="component" value="Unassembled WGS sequence"/>
</dbReference>
<dbReference type="PANTHER" id="PTHR43130">
    <property type="entry name" value="ARAC-FAMILY TRANSCRIPTIONAL REGULATOR"/>
    <property type="match status" value="1"/>
</dbReference>
<sequence length="324" mass="34132">MHHIAVVAVPPVGAFELSIPDLLFGGVQVGGRDAYAVRTCTPVPGPVATRGGFDVIVTDSLEPIGVADTVLVTGTGARDDVAPELVSALQDAASRGARIASICTGAFVLAAAGLLDGRCATTHWRYAAELAQCYPRVQVRPEVLFVEDGSVVTSAGLAAGIDLCLHLIRTDHGAAVANTVARLAVVAPVRAGGQAQFVSAAVPATTPTGLSQTRAWALTKIQDKLTLADLAGHANVSIRTLNRRFRKETGVSPLQWLLQLRIDRARELLETTDLPVRVIAHRSGLGSVDSLRDHFIHKTGLTPSAYRAAFTHSPKQTDKLTSPK</sequence>
<feature type="domain" description="HTH araC/xylS-type" evidence="4">
    <location>
        <begin position="211"/>
        <end position="309"/>
    </location>
</feature>
<dbReference type="Gene3D" id="1.10.10.60">
    <property type="entry name" value="Homeodomain-like"/>
    <property type="match status" value="1"/>
</dbReference>
<comment type="caution">
    <text evidence="5">The sequence shown here is derived from an EMBL/GenBank/DDBJ whole genome shotgun (WGS) entry which is preliminary data.</text>
</comment>
<keyword evidence="2" id="KW-0238">DNA-binding</keyword>
<dbReference type="GO" id="GO:0003700">
    <property type="term" value="F:DNA-binding transcription factor activity"/>
    <property type="evidence" value="ECO:0007669"/>
    <property type="project" value="InterPro"/>
</dbReference>
<reference evidence="5 6" key="1">
    <citation type="submission" date="2016-06" db="EMBL/GenBank/DDBJ databases">
        <authorList>
            <person name="Kjaerup R.B."/>
            <person name="Dalgaard T.S."/>
            <person name="Juul-Madsen H.R."/>
        </authorList>
    </citation>
    <scope>NUCLEOTIDE SEQUENCE [LARGE SCALE GENOMIC DNA]</scope>
    <source>
        <strain evidence="5 6">852002-51834_SCH5396731</strain>
    </source>
</reference>
<dbReference type="InterPro" id="IPR052158">
    <property type="entry name" value="INH-QAR"/>
</dbReference>